<comment type="caution">
    <text evidence="1">The sequence shown here is derived from an EMBL/GenBank/DDBJ whole genome shotgun (WGS) entry which is preliminary data.</text>
</comment>
<evidence type="ECO:0000313" key="1">
    <source>
        <dbReference type="EMBL" id="EDY95813.1"/>
    </source>
</evidence>
<dbReference type="HOGENOM" id="CLU_3196273_0_0_10"/>
<protein>
    <submittedName>
        <fullName evidence="1">Uncharacterized protein</fullName>
    </submittedName>
</protein>
<dbReference type="AlphaFoldDB" id="B5CZD2"/>
<reference evidence="1 2" key="2">
    <citation type="submission" date="2008-08" db="EMBL/GenBank/DDBJ databases">
        <authorList>
            <person name="Fulton L."/>
            <person name="Clifton S."/>
            <person name="Fulton B."/>
            <person name="Xu J."/>
            <person name="Minx P."/>
            <person name="Pepin K.H."/>
            <person name="Johnson M."/>
            <person name="Thiruvilangam P."/>
            <person name="Bhonagiri V."/>
            <person name="Nash W.E."/>
            <person name="Mardis E.R."/>
            <person name="Wilson R.K."/>
        </authorList>
    </citation>
    <scope>NUCLEOTIDE SEQUENCE [LARGE SCALE GENOMIC DNA]</scope>
    <source>
        <strain evidence="2">DSM 17135 / JCM 12973 / M2</strain>
    </source>
</reference>
<reference evidence="1 2" key="1">
    <citation type="submission" date="2008-08" db="EMBL/GenBank/DDBJ databases">
        <title>Draft genome sequence of Bacteroides plebeius (DSM 17135).</title>
        <authorList>
            <person name="Sudarsanam P."/>
            <person name="Ley R."/>
            <person name="Guruge J."/>
            <person name="Turnbaugh P.J."/>
            <person name="Mahowald M."/>
            <person name="Liep D."/>
            <person name="Gordon J."/>
        </authorList>
    </citation>
    <scope>NUCLEOTIDE SEQUENCE [LARGE SCALE GENOMIC DNA]</scope>
    <source>
        <strain evidence="2">DSM 17135 / JCM 12973 / M2</strain>
    </source>
</reference>
<organism evidence="1 2">
    <name type="scientific">Phocaeicola plebeius (strain DSM 17135 / JCM 12973 / CCUG 54634 / M2)</name>
    <name type="common">Bacteroides plebeius</name>
    <dbReference type="NCBI Taxonomy" id="484018"/>
    <lineage>
        <taxon>Bacteria</taxon>
        <taxon>Pseudomonadati</taxon>
        <taxon>Bacteroidota</taxon>
        <taxon>Bacteroidia</taxon>
        <taxon>Bacteroidales</taxon>
        <taxon>Bacteroidaceae</taxon>
        <taxon>Phocaeicola</taxon>
    </lineage>
</organism>
<name>B5CZD2_PHOPM</name>
<proteinExistence type="predicted"/>
<dbReference type="Proteomes" id="UP000003452">
    <property type="component" value="Unassembled WGS sequence"/>
</dbReference>
<sequence>MSVWQFFIIFAANLNKTAIKARNLLEGKENYSIENKKPLRYEQRK</sequence>
<dbReference type="EMBL" id="ABQC02000019">
    <property type="protein sequence ID" value="EDY95813.1"/>
    <property type="molecule type" value="Genomic_DNA"/>
</dbReference>
<accession>B5CZD2</accession>
<evidence type="ECO:0000313" key="2">
    <source>
        <dbReference type="Proteomes" id="UP000003452"/>
    </source>
</evidence>
<gene>
    <name evidence="1" type="ORF">BACPLE_02097</name>
</gene>